<dbReference type="Proteomes" id="UP001595636">
    <property type="component" value="Unassembled WGS sequence"/>
</dbReference>
<keyword evidence="2" id="KW-1185">Reference proteome</keyword>
<dbReference type="RefSeq" id="WP_390277490.1">
    <property type="nucleotide sequence ID" value="NZ_JBHRYH010000012.1"/>
</dbReference>
<dbReference type="EMBL" id="JBHRYH010000012">
    <property type="protein sequence ID" value="MFC3625705.1"/>
    <property type="molecule type" value="Genomic_DNA"/>
</dbReference>
<dbReference type="SUPFAM" id="SSF46894">
    <property type="entry name" value="C-terminal effector domain of the bipartite response regulators"/>
    <property type="match status" value="1"/>
</dbReference>
<organism evidence="1 2">
    <name type="scientific">Vogesella amnigena</name>
    <dbReference type="NCBI Taxonomy" id="1507449"/>
    <lineage>
        <taxon>Bacteria</taxon>
        <taxon>Pseudomonadati</taxon>
        <taxon>Pseudomonadota</taxon>
        <taxon>Betaproteobacteria</taxon>
        <taxon>Neisseriales</taxon>
        <taxon>Chromobacteriaceae</taxon>
        <taxon>Vogesella</taxon>
    </lineage>
</organism>
<proteinExistence type="predicted"/>
<accession>A0ABV7TSH3</accession>
<gene>
    <name evidence="1" type="ORF">ACFOKJ_06025</name>
</gene>
<reference evidence="2" key="1">
    <citation type="journal article" date="2019" name="Int. J. Syst. Evol. Microbiol.">
        <title>The Global Catalogue of Microorganisms (GCM) 10K type strain sequencing project: providing services to taxonomists for standard genome sequencing and annotation.</title>
        <authorList>
            <consortium name="The Broad Institute Genomics Platform"/>
            <consortium name="The Broad Institute Genome Sequencing Center for Infectious Disease"/>
            <person name="Wu L."/>
            <person name="Ma J."/>
        </authorList>
    </citation>
    <scope>NUCLEOTIDE SEQUENCE [LARGE SCALE GENOMIC DNA]</scope>
    <source>
        <strain evidence="2">KCTC 42195</strain>
    </source>
</reference>
<comment type="caution">
    <text evidence="1">The sequence shown here is derived from an EMBL/GenBank/DDBJ whole genome shotgun (WGS) entry which is preliminary data.</text>
</comment>
<evidence type="ECO:0000313" key="2">
    <source>
        <dbReference type="Proteomes" id="UP001595636"/>
    </source>
</evidence>
<sequence length="108" mass="12219">MPKRIQLSTQREIINPHTGQRARVSTNEYTLLRGISRQGIQKEALISMVWGVRALQVSDSSYYNLLYRLRRSLASIGLENVVLTMPTYGVALDCEVELVLSQPLPFAQ</sequence>
<dbReference type="InterPro" id="IPR016032">
    <property type="entry name" value="Sig_transdc_resp-reg_C-effctor"/>
</dbReference>
<dbReference type="InterPro" id="IPR036388">
    <property type="entry name" value="WH-like_DNA-bd_sf"/>
</dbReference>
<evidence type="ECO:0008006" key="3">
    <source>
        <dbReference type="Google" id="ProtNLM"/>
    </source>
</evidence>
<protein>
    <recommendedName>
        <fullName evidence="3">OmpR/PhoB-type domain-containing protein</fullName>
    </recommendedName>
</protein>
<name>A0ABV7TSH3_9NEIS</name>
<evidence type="ECO:0000313" key="1">
    <source>
        <dbReference type="EMBL" id="MFC3625705.1"/>
    </source>
</evidence>
<dbReference type="Gene3D" id="1.10.10.10">
    <property type="entry name" value="Winged helix-like DNA-binding domain superfamily/Winged helix DNA-binding domain"/>
    <property type="match status" value="1"/>
</dbReference>